<keyword evidence="3" id="KW-0813">Transport</keyword>
<dbReference type="EMBL" id="RGOB01000028">
    <property type="protein sequence ID" value="NCU52989.1"/>
    <property type="molecule type" value="Genomic_DNA"/>
</dbReference>
<dbReference type="Pfam" id="PF03591">
    <property type="entry name" value="AzlC"/>
    <property type="match status" value="1"/>
</dbReference>
<evidence type="ECO:0000256" key="2">
    <source>
        <dbReference type="ARBA" id="ARBA00010735"/>
    </source>
</evidence>
<feature type="transmembrane region" description="Helical" evidence="8">
    <location>
        <begin position="190"/>
        <end position="207"/>
    </location>
</feature>
<name>A0A845SA47_9PROT</name>
<organism evidence="10 11">
    <name type="scientific">Candidatus Fonsibacter lacus</name>
    <dbReference type="NCBI Taxonomy" id="2576439"/>
    <lineage>
        <taxon>Bacteria</taxon>
        <taxon>Pseudomonadati</taxon>
        <taxon>Pseudomonadota</taxon>
        <taxon>Alphaproteobacteria</taxon>
        <taxon>Candidatus Pelagibacterales</taxon>
        <taxon>Candidatus Pelagibacterales incertae sedis</taxon>
        <taxon>Candidatus Fonsibacter</taxon>
    </lineage>
</organism>
<evidence type="ECO:0000256" key="1">
    <source>
        <dbReference type="ARBA" id="ARBA00004651"/>
    </source>
</evidence>
<dbReference type="GO" id="GO:0005886">
    <property type="term" value="C:plasma membrane"/>
    <property type="evidence" value="ECO:0007669"/>
    <property type="project" value="UniProtKB-SubCell"/>
</dbReference>
<dbReference type="GO" id="GO:1903785">
    <property type="term" value="P:L-valine transmembrane transport"/>
    <property type="evidence" value="ECO:0007669"/>
    <property type="project" value="TreeGrafter"/>
</dbReference>
<sequence length="231" mass="25908">MNKTFNQHFRQGCIVGMGIPGISLAASFFALGALFKNTGLDATQSFLSTLISFALPGQVVMAETLIVHGTFLNIFLSVYLTNARLYPMTINLIPVIREQNRPRWHYYIVAHFIAVTSWVHMLNNYKTVEKENRFTFFLGLSATLWIMSTISTVIGFYTAGVISKNIFIAIIYLNPIYFMCMIVAGLNKNYIILTVLLSVILSPLLFLVTPSWSVLIAGLISGITSYLIFIR</sequence>
<evidence type="ECO:0000256" key="6">
    <source>
        <dbReference type="ARBA" id="ARBA00022989"/>
    </source>
</evidence>
<comment type="similarity">
    <text evidence="2">Belongs to the AzlC family.</text>
</comment>
<dbReference type="EMBL" id="RGGN01000011">
    <property type="protein sequence ID" value="NCU62611.1"/>
    <property type="molecule type" value="Genomic_DNA"/>
</dbReference>
<comment type="subcellular location">
    <subcellularLocation>
        <location evidence="1">Cell membrane</location>
        <topology evidence="1">Multi-pass membrane protein</topology>
    </subcellularLocation>
</comment>
<gene>
    <name evidence="10" type="ORF">EBV78_00715</name>
    <name evidence="9" type="ORF">EBX74_01600</name>
</gene>
<keyword evidence="4" id="KW-1003">Cell membrane</keyword>
<feature type="transmembrane region" description="Helical" evidence="8">
    <location>
        <begin position="134"/>
        <end position="159"/>
    </location>
</feature>
<evidence type="ECO:0000256" key="5">
    <source>
        <dbReference type="ARBA" id="ARBA00022692"/>
    </source>
</evidence>
<dbReference type="Proteomes" id="UP000747791">
    <property type="component" value="Unassembled WGS sequence"/>
</dbReference>
<evidence type="ECO:0000256" key="7">
    <source>
        <dbReference type="ARBA" id="ARBA00023136"/>
    </source>
</evidence>
<dbReference type="AlphaFoldDB" id="A0A845SA47"/>
<comment type="caution">
    <text evidence="10">The sequence shown here is derived from an EMBL/GenBank/DDBJ whole genome shotgun (WGS) entry which is preliminary data.</text>
</comment>
<reference evidence="10 11" key="1">
    <citation type="submission" date="2018-10" db="EMBL/GenBank/DDBJ databases">
        <title>Iterative Subtractive Binning of Freshwater Chronoseries Metagenomes Recovers Nearly Complete Genomes from over Four Hundred Novel Species.</title>
        <authorList>
            <person name="Rodriguez-R L.M."/>
            <person name="Tsementzi D."/>
            <person name="Luo C."/>
            <person name="Konstantinidis K.T."/>
        </authorList>
    </citation>
    <scope>NUCLEOTIDE SEQUENCE [LARGE SCALE GENOMIC DNA]</scope>
    <source>
        <strain evidence="10">WB7_2B_003</strain>
        <strain evidence="9">WB8_2A_004</strain>
    </source>
</reference>
<keyword evidence="7 8" id="KW-0472">Membrane</keyword>
<feature type="transmembrane region" description="Helical" evidence="8">
    <location>
        <begin position="214"/>
        <end position="230"/>
    </location>
</feature>
<keyword evidence="6 8" id="KW-1133">Transmembrane helix</keyword>
<feature type="transmembrane region" description="Helical" evidence="8">
    <location>
        <begin position="166"/>
        <end position="184"/>
    </location>
</feature>
<evidence type="ECO:0000313" key="11">
    <source>
        <dbReference type="Proteomes" id="UP000572953"/>
    </source>
</evidence>
<dbReference type="PANTHER" id="PTHR34979:SF1">
    <property type="entry name" value="INNER MEMBRANE PROTEIN YGAZ"/>
    <property type="match status" value="1"/>
</dbReference>
<dbReference type="Proteomes" id="UP000572953">
    <property type="component" value="Unassembled WGS sequence"/>
</dbReference>
<keyword evidence="5 8" id="KW-0812">Transmembrane</keyword>
<evidence type="ECO:0000256" key="4">
    <source>
        <dbReference type="ARBA" id="ARBA00022475"/>
    </source>
</evidence>
<dbReference type="PANTHER" id="PTHR34979">
    <property type="entry name" value="INNER MEMBRANE PROTEIN YGAZ"/>
    <property type="match status" value="1"/>
</dbReference>
<feature type="transmembrane region" description="Helical" evidence="8">
    <location>
        <begin position="65"/>
        <end position="83"/>
    </location>
</feature>
<evidence type="ECO:0000313" key="10">
    <source>
        <dbReference type="EMBL" id="NCU62611.1"/>
    </source>
</evidence>
<protein>
    <submittedName>
        <fullName evidence="10">Branched-chain amino acid ABC transporter permease</fullName>
    </submittedName>
</protein>
<evidence type="ECO:0000256" key="3">
    <source>
        <dbReference type="ARBA" id="ARBA00022448"/>
    </source>
</evidence>
<accession>A0A845SA47</accession>
<evidence type="ECO:0000256" key="8">
    <source>
        <dbReference type="SAM" id="Phobius"/>
    </source>
</evidence>
<evidence type="ECO:0000313" key="9">
    <source>
        <dbReference type="EMBL" id="NCU52989.1"/>
    </source>
</evidence>
<feature type="transmembrane region" description="Helical" evidence="8">
    <location>
        <begin position="12"/>
        <end position="35"/>
    </location>
</feature>
<proteinExistence type="inferred from homology"/>
<dbReference type="InterPro" id="IPR011606">
    <property type="entry name" value="Brnchd-chn_aa_trnsp_permease"/>
</dbReference>